<keyword evidence="4 7" id="KW-1133">Transmembrane helix</keyword>
<dbReference type="InterPro" id="IPR036259">
    <property type="entry name" value="MFS_trans_sf"/>
</dbReference>
<dbReference type="PANTHER" id="PTHR23505">
    <property type="entry name" value="SPINSTER"/>
    <property type="match status" value="1"/>
</dbReference>
<proteinExistence type="inferred from homology"/>
<dbReference type="PROSITE" id="PS50850">
    <property type="entry name" value="MFS"/>
    <property type="match status" value="1"/>
</dbReference>
<name>A0A812YBM1_9DINO</name>
<feature type="transmembrane region" description="Helical" evidence="7">
    <location>
        <begin position="335"/>
        <end position="351"/>
    </location>
</feature>
<comment type="caution">
    <text evidence="9">The sequence shown here is derived from an EMBL/GenBank/DDBJ whole genome shotgun (WGS) entry which is preliminary data.</text>
</comment>
<feature type="transmembrane region" description="Helical" evidence="7">
    <location>
        <begin position="113"/>
        <end position="138"/>
    </location>
</feature>
<dbReference type="PANTHER" id="PTHR23505:SF79">
    <property type="entry name" value="PROTEIN SPINSTER"/>
    <property type="match status" value="1"/>
</dbReference>
<accession>A0A812YBM1</accession>
<keyword evidence="5 7" id="KW-0472">Membrane</keyword>
<feature type="transmembrane region" description="Helical" evidence="7">
    <location>
        <begin position="403"/>
        <end position="425"/>
    </location>
</feature>
<dbReference type="EMBL" id="CAJNJA010041498">
    <property type="protein sequence ID" value="CAE7775589.1"/>
    <property type="molecule type" value="Genomic_DNA"/>
</dbReference>
<comment type="subcellular location">
    <subcellularLocation>
        <location evidence="1">Membrane</location>
        <topology evidence="1">Multi-pass membrane protein</topology>
    </subcellularLocation>
</comment>
<dbReference type="Proteomes" id="UP000601435">
    <property type="component" value="Unassembled WGS sequence"/>
</dbReference>
<dbReference type="InterPro" id="IPR011701">
    <property type="entry name" value="MFS"/>
</dbReference>
<feature type="transmembrane region" description="Helical" evidence="7">
    <location>
        <begin position="309"/>
        <end position="329"/>
    </location>
</feature>
<dbReference type="GO" id="GO:0022857">
    <property type="term" value="F:transmembrane transporter activity"/>
    <property type="evidence" value="ECO:0007669"/>
    <property type="project" value="InterPro"/>
</dbReference>
<feature type="transmembrane region" description="Helical" evidence="7">
    <location>
        <begin position="275"/>
        <end position="297"/>
    </location>
</feature>
<dbReference type="InterPro" id="IPR044770">
    <property type="entry name" value="MFS_spinster-like"/>
</dbReference>
<organism evidence="9 10">
    <name type="scientific">Symbiodinium necroappetens</name>
    <dbReference type="NCBI Taxonomy" id="1628268"/>
    <lineage>
        <taxon>Eukaryota</taxon>
        <taxon>Sar</taxon>
        <taxon>Alveolata</taxon>
        <taxon>Dinophyceae</taxon>
        <taxon>Suessiales</taxon>
        <taxon>Symbiodiniaceae</taxon>
        <taxon>Symbiodinium</taxon>
    </lineage>
</organism>
<evidence type="ECO:0000259" key="8">
    <source>
        <dbReference type="PROSITE" id="PS50850"/>
    </source>
</evidence>
<feature type="transmembrane region" description="Helical" evidence="7">
    <location>
        <begin position="61"/>
        <end position="84"/>
    </location>
</feature>
<evidence type="ECO:0000256" key="5">
    <source>
        <dbReference type="ARBA" id="ARBA00023136"/>
    </source>
</evidence>
<evidence type="ECO:0000256" key="6">
    <source>
        <dbReference type="ARBA" id="ARBA00024338"/>
    </source>
</evidence>
<dbReference type="OrthoDB" id="440755at2759"/>
<feature type="transmembrane region" description="Helical" evidence="7">
    <location>
        <begin position="150"/>
        <end position="172"/>
    </location>
</feature>
<dbReference type="Pfam" id="PF07690">
    <property type="entry name" value="MFS_1"/>
    <property type="match status" value="1"/>
</dbReference>
<evidence type="ECO:0000313" key="9">
    <source>
        <dbReference type="EMBL" id="CAE7775589.1"/>
    </source>
</evidence>
<keyword evidence="2" id="KW-0813">Transport</keyword>
<dbReference type="InterPro" id="IPR020846">
    <property type="entry name" value="MFS_dom"/>
</dbReference>
<keyword evidence="3 7" id="KW-0812">Transmembrane</keyword>
<sequence>MLCTAAWLSSLVVNEVWIHRQLLPLALAQMMLVVDQKLLPANMTAVAKEFGFNDAEKDEKLGGVVSMVFFTFGSLFSLLVGCLADIMNRRTIVFWCMLVGSSATFANSQVHSFWALLCCRGVVGAAMGGLIPGIFAVIGDMYSPEVRPHAIGIVAITVSLGSSVGQALAGYLGSEMGWRSPFAVLGALGWGVALLLFINREEPGAQPSLLNPECGAEHSQAAVSRTTRDCRTDTLNWTVLCLCTQGIMGCVPWAVIGAFMPDYLATNAHMGVRGATSVVFSFGVGCTLGTITGGKLGQYLYEKDKRLQGWLMGVTVWGGMLLMFCVFACSEIPRLVFHLLAFFGGFLASMTNPNAKAMLLNVVDTKYRGTIFGVFNITDDVGKALGPALVSSFRRVLGRQGSFLLGITFWLPSGLFCVLTALTVVRDDISSREEAGRERCLRDTNEGS</sequence>
<dbReference type="GO" id="GO:0016020">
    <property type="term" value="C:membrane"/>
    <property type="evidence" value="ECO:0007669"/>
    <property type="project" value="UniProtKB-SubCell"/>
</dbReference>
<feature type="domain" description="Major facilitator superfamily (MFS) profile" evidence="8">
    <location>
        <begin position="21"/>
        <end position="432"/>
    </location>
</feature>
<dbReference type="SUPFAM" id="SSF103473">
    <property type="entry name" value="MFS general substrate transporter"/>
    <property type="match status" value="1"/>
</dbReference>
<keyword evidence="10" id="KW-1185">Reference proteome</keyword>
<reference evidence="9" key="1">
    <citation type="submission" date="2021-02" db="EMBL/GenBank/DDBJ databases">
        <authorList>
            <person name="Dougan E. K."/>
            <person name="Rhodes N."/>
            <person name="Thang M."/>
            <person name="Chan C."/>
        </authorList>
    </citation>
    <scope>NUCLEOTIDE SEQUENCE</scope>
</reference>
<feature type="transmembrane region" description="Helical" evidence="7">
    <location>
        <begin position="178"/>
        <end position="198"/>
    </location>
</feature>
<evidence type="ECO:0000256" key="4">
    <source>
        <dbReference type="ARBA" id="ARBA00022989"/>
    </source>
</evidence>
<evidence type="ECO:0000256" key="1">
    <source>
        <dbReference type="ARBA" id="ARBA00004141"/>
    </source>
</evidence>
<gene>
    <name evidence="9" type="primary">QDR1</name>
    <name evidence="9" type="ORF">SNEC2469_LOCUS22693</name>
</gene>
<evidence type="ECO:0000256" key="3">
    <source>
        <dbReference type="ARBA" id="ARBA00022692"/>
    </source>
</evidence>
<evidence type="ECO:0000256" key="7">
    <source>
        <dbReference type="SAM" id="Phobius"/>
    </source>
</evidence>
<dbReference type="AlphaFoldDB" id="A0A812YBM1"/>
<evidence type="ECO:0000256" key="2">
    <source>
        <dbReference type="ARBA" id="ARBA00022448"/>
    </source>
</evidence>
<comment type="similarity">
    <text evidence="6">Belongs to the major facilitator superfamily. Spinster (TC 2.A.1.49) family.</text>
</comment>
<protein>
    <submittedName>
        <fullName evidence="9">QDR1 protein</fullName>
    </submittedName>
</protein>
<feature type="transmembrane region" description="Helical" evidence="7">
    <location>
        <begin position="235"/>
        <end position="255"/>
    </location>
</feature>
<evidence type="ECO:0000313" key="10">
    <source>
        <dbReference type="Proteomes" id="UP000601435"/>
    </source>
</evidence>
<dbReference type="Gene3D" id="1.20.1250.20">
    <property type="entry name" value="MFS general substrate transporter like domains"/>
    <property type="match status" value="1"/>
</dbReference>